<feature type="transmembrane region" description="Helical" evidence="1">
    <location>
        <begin position="145"/>
        <end position="167"/>
    </location>
</feature>
<gene>
    <name evidence="2" type="ORF">BO80DRAFT_230930</name>
</gene>
<protein>
    <submittedName>
        <fullName evidence="2">Uncharacterized protein</fullName>
    </submittedName>
</protein>
<keyword evidence="1" id="KW-1133">Transmembrane helix</keyword>
<keyword evidence="1" id="KW-0812">Transmembrane</keyword>
<proteinExistence type="predicted"/>
<sequence>MAPLRRSTVSVGLGRCLQAEQAEGRQVTKGRGDAGTTWSHPVSHLCYRSSRVTLNQVERCQRRAQREKGRMEMPQNSGASAESDAQNFLPFHFPLNLPGQRLGLAQIGSDFFLFGLFLRSFPLSSSLLLSSFLFHPLPTHPPFRLFIAIFISLITLLRPQLIFCQAFTSAC</sequence>
<feature type="transmembrane region" description="Helical" evidence="1">
    <location>
        <begin position="111"/>
        <end position="133"/>
    </location>
</feature>
<reference evidence="2 3" key="1">
    <citation type="submission" date="2018-02" db="EMBL/GenBank/DDBJ databases">
        <title>The genomes of Aspergillus section Nigri reveals drivers in fungal speciation.</title>
        <authorList>
            <consortium name="DOE Joint Genome Institute"/>
            <person name="Vesth T.C."/>
            <person name="Nybo J."/>
            <person name="Theobald S."/>
            <person name="Brandl J."/>
            <person name="Frisvad J.C."/>
            <person name="Nielsen K.F."/>
            <person name="Lyhne E.K."/>
            <person name="Kogle M.E."/>
            <person name="Kuo A."/>
            <person name="Riley R."/>
            <person name="Clum A."/>
            <person name="Nolan M."/>
            <person name="Lipzen A."/>
            <person name="Salamov A."/>
            <person name="Henrissat B."/>
            <person name="Wiebenga A."/>
            <person name="De vries R.P."/>
            <person name="Grigoriev I.V."/>
            <person name="Mortensen U.H."/>
            <person name="Andersen M.R."/>
            <person name="Baker S.E."/>
        </authorList>
    </citation>
    <scope>NUCLEOTIDE SEQUENCE [LARGE SCALE GENOMIC DNA]</scope>
    <source>
        <strain evidence="2 3">CBS 121593</strain>
    </source>
</reference>
<keyword evidence="3" id="KW-1185">Reference proteome</keyword>
<dbReference type="RefSeq" id="XP_025570673.1">
    <property type="nucleotide sequence ID" value="XM_025714466.1"/>
</dbReference>
<dbReference type="VEuPathDB" id="FungiDB:BO80DRAFT_230930"/>
<dbReference type="AlphaFoldDB" id="A0A395GLG5"/>
<name>A0A395GLG5_9EURO</name>
<dbReference type="EMBL" id="KZ824477">
    <property type="protein sequence ID" value="RAK96345.1"/>
    <property type="molecule type" value="Genomic_DNA"/>
</dbReference>
<dbReference type="Proteomes" id="UP000249402">
    <property type="component" value="Unassembled WGS sequence"/>
</dbReference>
<accession>A0A395GLG5</accession>
<dbReference type="GeneID" id="37219331"/>
<keyword evidence="1" id="KW-0472">Membrane</keyword>
<organism evidence="2 3">
    <name type="scientific">Aspergillus ibericus CBS 121593</name>
    <dbReference type="NCBI Taxonomy" id="1448316"/>
    <lineage>
        <taxon>Eukaryota</taxon>
        <taxon>Fungi</taxon>
        <taxon>Dikarya</taxon>
        <taxon>Ascomycota</taxon>
        <taxon>Pezizomycotina</taxon>
        <taxon>Eurotiomycetes</taxon>
        <taxon>Eurotiomycetidae</taxon>
        <taxon>Eurotiales</taxon>
        <taxon>Aspergillaceae</taxon>
        <taxon>Aspergillus</taxon>
        <taxon>Aspergillus subgen. Circumdati</taxon>
    </lineage>
</organism>
<evidence type="ECO:0000313" key="2">
    <source>
        <dbReference type="EMBL" id="RAK96345.1"/>
    </source>
</evidence>
<evidence type="ECO:0000313" key="3">
    <source>
        <dbReference type="Proteomes" id="UP000249402"/>
    </source>
</evidence>
<evidence type="ECO:0000256" key="1">
    <source>
        <dbReference type="SAM" id="Phobius"/>
    </source>
</evidence>